<keyword evidence="4 7" id="KW-0573">Peptidoglycan synthesis</keyword>
<dbReference type="Pfam" id="PF03734">
    <property type="entry name" value="YkuD"/>
    <property type="match status" value="1"/>
</dbReference>
<evidence type="ECO:0000256" key="9">
    <source>
        <dbReference type="SAM" id="SignalP"/>
    </source>
</evidence>
<evidence type="ECO:0000313" key="12">
    <source>
        <dbReference type="Proteomes" id="UP000676079"/>
    </source>
</evidence>
<keyword evidence="3 7" id="KW-0133">Cell shape</keyword>
<dbReference type="InterPro" id="IPR038063">
    <property type="entry name" value="Transpep_catalytic_dom"/>
</dbReference>
<dbReference type="Gene3D" id="2.60.40.3710">
    <property type="match status" value="1"/>
</dbReference>
<evidence type="ECO:0000256" key="8">
    <source>
        <dbReference type="SAM" id="MobiDB-lite"/>
    </source>
</evidence>
<dbReference type="PANTHER" id="PTHR30582">
    <property type="entry name" value="L,D-TRANSPEPTIDASE"/>
    <property type="match status" value="1"/>
</dbReference>
<dbReference type="CDD" id="cd16913">
    <property type="entry name" value="YkuD_like"/>
    <property type="match status" value="1"/>
</dbReference>
<dbReference type="InterPro" id="IPR050979">
    <property type="entry name" value="LD-transpeptidase"/>
</dbReference>
<dbReference type="Proteomes" id="UP000676079">
    <property type="component" value="Chromosome"/>
</dbReference>
<proteinExistence type="predicted"/>
<feature type="chain" id="PRO_5047427713" evidence="9">
    <location>
        <begin position="28"/>
        <end position="428"/>
    </location>
</feature>
<dbReference type="Pfam" id="PF17964">
    <property type="entry name" value="Big_10"/>
    <property type="match status" value="1"/>
</dbReference>
<name>A0ABX8BRU7_9ACTN</name>
<feature type="region of interest" description="Disordered" evidence="8">
    <location>
        <begin position="82"/>
        <end position="102"/>
    </location>
</feature>
<dbReference type="PROSITE" id="PS52029">
    <property type="entry name" value="LD_TPASE"/>
    <property type="match status" value="1"/>
</dbReference>
<feature type="domain" description="L,D-TPase catalytic" evidence="10">
    <location>
        <begin position="253"/>
        <end position="380"/>
    </location>
</feature>
<dbReference type="InterPro" id="IPR041280">
    <property type="entry name" value="Big_10"/>
</dbReference>
<comment type="pathway">
    <text evidence="1 7">Cell wall biogenesis; peptidoglycan biosynthesis.</text>
</comment>
<keyword evidence="5" id="KW-0012">Acyltransferase</keyword>
<protein>
    <submittedName>
        <fullName evidence="11">L,D-transpeptidase family protein</fullName>
    </submittedName>
</protein>
<dbReference type="CDD" id="cd13432">
    <property type="entry name" value="LDT_IgD_like_2"/>
    <property type="match status" value="1"/>
</dbReference>
<dbReference type="PANTHER" id="PTHR30582:SF2">
    <property type="entry name" value="L,D-TRANSPEPTIDASE YCIB-RELATED"/>
    <property type="match status" value="1"/>
</dbReference>
<evidence type="ECO:0000256" key="2">
    <source>
        <dbReference type="ARBA" id="ARBA00022679"/>
    </source>
</evidence>
<dbReference type="InterPro" id="IPR005490">
    <property type="entry name" value="LD_TPept_cat_dom"/>
</dbReference>
<evidence type="ECO:0000256" key="1">
    <source>
        <dbReference type="ARBA" id="ARBA00004752"/>
    </source>
</evidence>
<evidence type="ECO:0000256" key="6">
    <source>
        <dbReference type="ARBA" id="ARBA00023316"/>
    </source>
</evidence>
<feature type="compositionally biased region" description="Gly residues" evidence="8">
    <location>
        <begin position="419"/>
        <end position="428"/>
    </location>
</feature>
<evidence type="ECO:0000256" key="5">
    <source>
        <dbReference type="ARBA" id="ARBA00023315"/>
    </source>
</evidence>
<dbReference type="Gene3D" id="2.40.440.10">
    <property type="entry name" value="L,D-transpeptidase catalytic domain-like"/>
    <property type="match status" value="1"/>
</dbReference>
<feature type="active site" description="Proton donor/acceptor" evidence="7">
    <location>
        <position position="339"/>
    </location>
</feature>
<reference evidence="11 12" key="1">
    <citation type="submission" date="2021-05" db="EMBL/GenBank/DDBJ databases">
        <title>Direct Submission.</title>
        <authorList>
            <person name="Li K."/>
            <person name="Gao J."/>
        </authorList>
    </citation>
    <scope>NUCLEOTIDE SEQUENCE [LARGE SCALE GENOMIC DNA]</scope>
    <source>
        <strain evidence="11 12">Mg02</strain>
    </source>
</reference>
<feature type="signal peptide" evidence="9">
    <location>
        <begin position="1"/>
        <end position="27"/>
    </location>
</feature>
<evidence type="ECO:0000256" key="7">
    <source>
        <dbReference type="PROSITE-ProRule" id="PRU01373"/>
    </source>
</evidence>
<feature type="region of interest" description="Disordered" evidence="8">
    <location>
        <begin position="27"/>
        <end position="55"/>
    </location>
</feature>
<evidence type="ECO:0000256" key="3">
    <source>
        <dbReference type="ARBA" id="ARBA00022960"/>
    </source>
</evidence>
<evidence type="ECO:0000256" key="4">
    <source>
        <dbReference type="ARBA" id="ARBA00022984"/>
    </source>
</evidence>
<dbReference type="Gene3D" id="2.60.40.3780">
    <property type="match status" value="1"/>
</dbReference>
<keyword evidence="6 7" id="KW-0961">Cell wall biogenesis/degradation</keyword>
<organism evidence="11 12">
    <name type="scientific">Nocardiopsis changdeensis</name>
    <dbReference type="NCBI Taxonomy" id="2831969"/>
    <lineage>
        <taxon>Bacteria</taxon>
        <taxon>Bacillati</taxon>
        <taxon>Actinomycetota</taxon>
        <taxon>Actinomycetes</taxon>
        <taxon>Streptosporangiales</taxon>
        <taxon>Nocardiopsidaceae</taxon>
        <taxon>Nocardiopsis</taxon>
    </lineage>
</organism>
<evidence type="ECO:0000259" key="10">
    <source>
        <dbReference type="PROSITE" id="PS52029"/>
    </source>
</evidence>
<dbReference type="SUPFAM" id="SSF141523">
    <property type="entry name" value="L,D-transpeptidase catalytic domain-like"/>
    <property type="match status" value="1"/>
</dbReference>
<dbReference type="EMBL" id="CP074133">
    <property type="protein sequence ID" value="QUX24468.1"/>
    <property type="molecule type" value="Genomic_DNA"/>
</dbReference>
<feature type="region of interest" description="Disordered" evidence="8">
    <location>
        <begin position="404"/>
        <end position="428"/>
    </location>
</feature>
<sequence length="428" mass="46203">MNRRVRLAGRLATGTVAVALAATACTAAEEEPKEAPGPRISISPAPGEAGIAPNTPVRVSVEGGVLTDVTVEQVDREQWAAAEAGRTDGRGPARAPVTGTLSEDGSAWVSDWNLAPGGVVSVYATARDDGGERTEVVSTFGTHAVAGEDRLAEPFVLPQDGQTVGVGMPVVVTFEEPVENREQVENSMHVTSEEATEGAWNWPNETTAVFRPKKYWEPHQKVTVDLRLTGVEASEGVFGTEDRRIGFEVGRELIATMHVPEHRMHVEVDGERVRSIPVSNGKGERHFNTTTSGIHVLMEKYSRLVMDSATVGIPAGSPGYYRVEADWAVRTSNSGEFTHAAPWNGSIGYANRSNGCTNMSVSDARWFHDNTLMGDVLETTGTARELEWDNGWGFYQRSWEQWLEHSETGEPQATDSDGPPGGVHGEGL</sequence>
<evidence type="ECO:0000313" key="11">
    <source>
        <dbReference type="EMBL" id="QUX24468.1"/>
    </source>
</evidence>
<feature type="active site" description="Nucleophile" evidence="7">
    <location>
        <position position="356"/>
    </location>
</feature>
<keyword evidence="2" id="KW-0808">Transferase</keyword>
<accession>A0ABX8BRU7</accession>
<keyword evidence="9" id="KW-0732">Signal</keyword>
<keyword evidence="12" id="KW-1185">Reference proteome</keyword>
<dbReference type="RefSeq" id="WP_220559891.1">
    <property type="nucleotide sequence ID" value="NZ_CP074133.1"/>
</dbReference>
<dbReference type="PROSITE" id="PS51257">
    <property type="entry name" value="PROKAR_LIPOPROTEIN"/>
    <property type="match status" value="1"/>
</dbReference>
<gene>
    <name evidence="11" type="ORF">KGD84_09440</name>
</gene>